<organism evidence="17 18">
    <name type="scientific">Roseimaritima ulvae</name>
    <dbReference type="NCBI Taxonomy" id="980254"/>
    <lineage>
        <taxon>Bacteria</taxon>
        <taxon>Pseudomonadati</taxon>
        <taxon>Planctomycetota</taxon>
        <taxon>Planctomycetia</taxon>
        <taxon>Pirellulales</taxon>
        <taxon>Pirellulaceae</taxon>
        <taxon>Roseimaritima</taxon>
    </lineage>
</organism>
<reference evidence="17 18" key="1">
    <citation type="submission" date="2019-08" db="EMBL/GenBank/DDBJ databases">
        <title>Deep-cultivation of Planctomycetes and their phenomic and genomic characterization uncovers novel biology.</title>
        <authorList>
            <person name="Wiegand S."/>
            <person name="Jogler M."/>
            <person name="Boedeker C."/>
            <person name="Pinto D."/>
            <person name="Vollmers J."/>
            <person name="Rivas-Marin E."/>
            <person name="Kohn T."/>
            <person name="Peeters S.H."/>
            <person name="Heuer A."/>
            <person name="Rast P."/>
            <person name="Oberbeckmann S."/>
            <person name="Bunk B."/>
            <person name="Jeske O."/>
            <person name="Meyerdierks A."/>
            <person name="Storesund J.E."/>
            <person name="Kallscheuer N."/>
            <person name="Luecker S."/>
            <person name="Lage O.M."/>
            <person name="Pohl T."/>
            <person name="Merkel B.J."/>
            <person name="Hornburger P."/>
            <person name="Mueller R.-W."/>
            <person name="Bruemmer F."/>
            <person name="Labrenz M."/>
            <person name="Spormann A.M."/>
            <person name="Op den Camp H."/>
            <person name="Overmann J."/>
            <person name="Amann R."/>
            <person name="Jetten M.S.M."/>
            <person name="Mascher T."/>
            <person name="Medema M.H."/>
            <person name="Devos D.P."/>
            <person name="Kaster A.-K."/>
            <person name="Ovreas L."/>
            <person name="Rohde M."/>
            <person name="Galperin M.Y."/>
            <person name="Jogler C."/>
        </authorList>
    </citation>
    <scope>NUCLEOTIDE SEQUENCE [LARGE SCALE GENOMIC DNA]</scope>
    <source>
        <strain evidence="17 18">UC8</strain>
    </source>
</reference>
<proteinExistence type="inferred from homology"/>
<comment type="subcellular location">
    <subcellularLocation>
        <location evidence="1">Cell outer membrane</location>
        <topology evidence="1">Multi-pass membrane protein</topology>
    </subcellularLocation>
</comment>
<keyword evidence="4" id="KW-1134">Transmembrane beta strand</keyword>
<evidence type="ECO:0000256" key="7">
    <source>
        <dbReference type="ARBA" id="ARBA00022729"/>
    </source>
</evidence>
<keyword evidence="7" id="KW-0732">Signal</keyword>
<evidence type="ECO:0000313" key="17">
    <source>
        <dbReference type="EMBL" id="QEG42999.1"/>
    </source>
</evidence>
<dbReference type="GO" id="GO:0015159">
    <property type="term" value="F:polysaccharide transmembrane transporter activity"/>
    <property type="evidence" value="ECO:0007669"/>
    <property type="project" value="InterPro"/>
</dbReference>
<dbReference type="PANTHER" id="PTHR33619:SF3">
    <property type="entry name" value="POLYSACCHARIDE EXPORT PROTEIN GFCE-RELATED"/>
    <property type="match status" value="1"/>
</dbReference>
<keyword evidence="14" id="KW-0449">Lipoprotein</keyword>
<dbReference type="InterPro" id="IPR003715">
    <property type="entry name" value="Poly_export_N"/>
</dbReference>
<evidence type="ECO:0000256" key="5">
    <source>
        <dbReference type="ARBA" id="ARBA00022597"/>
    </source>
</evidence>
<evidence type="ECO:0000256" key="12">
    <source>
        <dbReference type="ARBA" id="ARBA00023139"/>
    </source>
</evidence>
<evidence type="ECO:0000256" key="2">
    <source>
        <dbReference type="ARBA" id="ARBA00009450"/>
    </source>
</evidence>
<dbReference type="GO" id="GO:0006811">
    <property type="term" value="P:monoatomic ion transport"/>
    <property type="evidence" value="ECO:0007669"/>
    <property type="project" value="UniProtKB-KW"/>
</dbReference>
<keyword evidence="8" id="KW-0625">Polysaccharide transport</keyword>
<keyword evidence="10" id="KW-0626">Porin</keyword>
<dbReference type="PROSITE" id="PS51257">
    <property type="entry name" value="PROKAR_LIPOPROTEIN"/>
    <property type="match status" value="1"/>
</dbReference>
<evidence type="ECO:0000256" key="9">
    <source>
        <dbReference type="ARBA" id="ARBA00023065"/>
    </source>
</evidence>
<evidence type="ECO:0000256" key="4">
    <source>
        <dbReference type="ARBA" id="ARBA00022452"/>
    </source>
</evidence>
<dbReference type="KEGG" id="rul:UC8_50420"/>
<accession>A0A5B9QYK2</accession>
<evidence type="ECO:0000256" key="14">
    <source>
        <dbReference type="ARBA" id="ARBA00023288"/>
    </source>
</evidence>
<evidence type="ECO:0000256" key="13">
    <source>
        <dbReference type="ARBA" id="ARBA00023237"/>
    </source>
</evidence>
<dbReference type="EMBL" id="CP042914">
    <property type="protein sequence ID" value="QEG42999.1"/>
    <property type="molecule type" value="Genomic_DNA"/>
</dbReference>
<dbReference type="InterPro" id="IPR054765">
    <property type="entry name" value="SLBB_dom"/>
</dbReference>
<evidence type="ECO:0000313" key="18">
    <source>
        <dbReference type="Proteomes" id="UP000325286"/>
    </source>
</evidence>
<keyword evidence="3" id="KW-0813">Transport</keyword>
<evidence type="ECO:0000259" key="16">
    <source>
        <dbReference type="Pfam" id="PF22461"/>
    </source>
</evidence>
<name>A0A5B9QYK2_9BACT</name>
<evidence type="ECO:0000259" key="15">
    <source>
        <dbReference type="Pfam" id="PF02563"/>
    </source>
</evidence>
<dbReference type="GO" id="GO:0009279">
    <property type="term" value="C:cell outer membrane"/>
    <property type="evidence" value="ECO:0007669"/>
    <property type="project" value="UniProtKB-SubCell"/>
</dbReference>
<keyword evidence="9" id="KW-0406">Ion transport</keyword>
<protein>
    <submittedName>
        <fullName evidence="17">Polysaccharide biosynthesis/export protein</fullName>
    </submittedName>
</protein>
<keyword evidence="5" id="KW-0762">Sugar transport</keyword>
<dbReference type="AlphaFoldDB" id="A0A5B9QYK2"/>
<comment type="similarity">
    <text evidence="2">Belongs to the BexD/CtrA/VexA family.</text>
</comment>
<evidence type="ECO:0000256" key="8">
    <source>
        <dbReference type="ARBA" id="ARBA00023047"/>
    </source>
</evidence>
<feature type="domain" description="Polysaccharide export protein N-terminal" evidence="15">
    <location>
        <begin position="67"/>
        <end position="141"/>
    </location>
</feature>
<keyword evidence="11" id="KW-0472">Membrane</keyword>
<dbReference type="Pfam" id="PF22461">
    <property type="entry name" value="SLBB_2"/>
    <property type="match status" value="1"/>
</dbReference>
<keyword evidence="6" id="KW-0812">Transmembrane</keyword>
<dbReference type="Gene3D" id="3.10.560.10">
    <property type="entry name" value="Outer membrane lipoprotein wza domain like"/>
    <property type="match status" value="2"/>
</dbReference>
<keyword evidence="18" id="KW-1185">Reference proteome</keyword>
<dbReference type="Gene3D" id="3.30.1950.10">
    <property type="entry name" value="wza like domain"/>
    <property type="match status" value="1"/>
</dbReference>
<feature type="domain" description="SLBB" evidence="16">
    <location>
        <begin position="260"/>
        <end position="340"/>
    </location>
</feature>
<evidence type="ECO:0000256" key="1">
    <source>
        <dbReference type="ARBA" id="ARBA00004571"/>
    </source>
</evidence>
<evidence type="ECO:0000256" key="10">
    <source>
        <dbReference type="ARBA" id="ARBA00023114"/>
    </source>
</evidence>
<dbReference type="InterPro" id="IPR049712">
    <property type="entry name" value="Poly_export"/>
</dbReference>
<gene>
    <name evidence="17" type="ORF">UC8_50420</name>
</gene>
<dbReference type="GO" id="GO:0046930">
    <property type="term" value="C:pore complex"/>
    <property type="evidence" value="ECO:0007669"/>
    <property type="project" value="UniProtKB-KW"/>
</dbReference>
<dbReference type="PANTHER" id="PTHR33619">
    <property type="entry name" value="POLYSACCHARIDE EXPORT PROTEIN GFCE-RELATED"/>
    <property type="match status" value="1"/>
</dbReference>
<evidence type="ECO:0000256" key="11">
    <source>
        <dbReference type="ARBA" id="ARBA00023136"/>
    </source>
</evidence>
<evidence type="ECO:0000256" key="6">
    <source>
        <dbReference type="ARBA" id="ARBA00022692"/>
    </source>
</evidence>
<evidence type="ECO:0000256" key="3">
    <source>
        <dbReference type="ARBA" id="ARBA00022448"/>
    </source>
</evidence>
<dbReference type="Pfam" id="PF02563">
    <property type="entry name" value="Poly_export"/>
    <property type="match status" value="1"/>
</dbReference>
<dbReference type="OrthoDB" id="240931at2"/>
<keyword evidence="12" id="KW-0564">Palmitate</keyword>
<dbReference type="GO" id="GO:0015288">
    <property type="term" value="F:porin activity"/>
    <property type="evidence" value="ECO:0007669"/>
    <property type="project" value="UniProtKB-KW"/>
</dbReference>
<sequence length="367" mass="38939">MRYLRAEARMRRIISGLLATVLLSAIGCSHARYSAANLPNEYIAPHHVSARHVDLSQMPRTSAPSEWLQPGDTVEVSIATGVEKGVPSKWKLRLDTNGAVDVPLVGPVPIAGLTPNLASERIRDQSIQRGLYVDPKVTLSVEERRSYQITVVGAVNEPDTYEIPATSCDLMTALTMAKGVSDEASRFIEIRHSATAIADLANRPTPVGPDGVALVSFQQQAPMAPVVNVDLANLSSLPPQSLTLLDGSVVSVTREPKRIVSVIGLVKKPDQVEMPDGEDLTLLDAIARAGGTTLSIADKVHIIRTVPGAGQPVVIEASLSDARSGGVDNMRLAAGDIVSVEETPATVALQTVRSFFRVGFSAAVPGL</sequence>
<dbReference type="Proteomes" id="UP000325286">
    <property type="component" value="Chromosome"/>
</dbReference>
<keyword evidence="13" id="KW-0998">Cell outer membrane</keyword>